<organism evidence="14 15">
    <name type="scientific">Epilithonimonas bovis DSM 19482</name>
    <dbReference type="NCBI Taxonomy" id="1121284"/>
    <lineage>
        <taxon>Bacteria</taxon>
        <taxon>Pseudomonadati</taxon>
        <taxon>Bacteroidota</taxon>
        <taxon>Flavobacteriia</taxon>
        <taxon>Flavobacteriales</taxon>
        <taxon>Weeksellaceae</taxon>
        <taxon>Chryseobacterium group</taxon>
        <taxon>Epilithonimonas</taxon>
    </lineage>
</organism>
<dbReference type="Gene3D" id="6.10.340.10">
    <property type="match status" value="1"/>
</dbReference>
<dbReference type="OrthoDB" id="594725at2"/>
<dbReference type="SUPFAM" id="SSF47384">
    <property type="entry name" value="Homodimeric domain of signal transducing histidine kinase"/>
    <property type="match status" value="1"/>
</dbReference>
<keyword evidence="9" id="KW-0902">Two-component regulatory system</keyword>
<dbReference type="InterPro" id="IPR003594">
    <property type="entry name" value="HATPase_dom"/>
</dbReference>
<dbReference type="GO" id="GO:0005886">
    <property type="term" value="C:plasma membrane"/>
    <property type="evidence" value="ECO:0007669"/>
    <property type="project" value="TreeGrafter"/>
</dbReference>
<evidence type="ECO:0000259" key="13">
    <source>
        <dbReference type="PROSITE" id="PS50885"/>
    </source>
</evidence>
<evidence type="ECO:0000256" key="1">
    <source>
        <dbReference type="ARBA" id="ARBA00000085"/>
    </source>
</evidence>
<evidence type="ECO:0000256" key="8">
    <source>
        <dbReference type="ARBA" id="ARBA00022989"/>
    </source>
</evidence>
<comment type="catalytic activity">
    <reaction evidence="1">
        <text>ATP + protein L-histidine = ADP + protein N-phospho-L-histidine.</text>
        <dbReference type="EC" id="2.7.13.3"/>
    </reaction>
</comment>
<reference evidence="15" key="1">
    <citation type="submission" date="2016-10" db="EMBL/GenBank/DDBJ databases">
        <authorList>
            <person name="Varghese N."/>
            <person name="Submissions S."/>
        </authorList>
    </citation>
    <scope>NUCLEOTIDE SEQUENCE [LARGE SCALE GENOMIC DNA]</scope>
    <source>
        <strain evidence="15">DSM 19482</strain>
    </source>
</reference>
<dbReference type="PRINTS" id="PR00344">
    <property type="entry name" value="BCTRLSENSOR"/>
</dbReference>
<dbReference type="PROSITE" id="PS50885">
    <property type="entry name" value="HAMP"/>
    <property type="match status" value="1"/>
</dbReference>
<dbReference type="PANTHER" id="PTHR45436">
    <property type="entry name" value="SENSOR HISTIDINE KINASE YKOH"/>
    <property type="match status" value="1"/>
</dbReference>
<evidence type="ECO:0000256" key="10">
    <source>
        <dbReference type="ARBA" id="ARBA00023136"/>
    </source>
</evidence>
<dbReference type="Pfam" id="PF02518">
    <property type="entry name" value="HATPase_c"/>
    <property type="match status" value="1"/>
</dbReference>
<keyword evidence="4" id="KW-0597">Phosphoprotein</keyword>
<evidence type="ECO:0000256" key="2">
    <source>
        <dbReference type="ARBA" id="ARBA00004370"/>
    </source>
</evidence>
<dbReference type="InterPro" id="IPR005467">
    <property type="entry name" value="His_kinase_dom"/>
</dbReference>
<dbReference type="InterPro" id="IPR036890">
    <property type="entry name" value="HATPase_C_sf"/>
</dbReference>
<feature type="domain" description="HAMP" evidence="13">
    <location>
        <begin position="178"/>
        <end position="231"/>
    </location>
</feature>
<gene>
    <name evidence="14" type="ORF">SAMN05660493_01181</name>
</gene>
<dbReference type="InterPro" id="IPR036097">
    <property type="entry name" value="HisK_dim/P_sf"/>
</dbReference>
<dbReference type="Gene3D" id="3.30.565.10">
    <property type="entry name" value="Histidine kinase-like ATPase, C-terminal domain"/>
    <property type="match status" value="1"/>
</dbReference>
<keyword evidence="6 11" id="KW-0812">Transmembrane</keyword>
<dbReference type="RefSeq" id="WP_076782611.1">
    <property type="nucleotide sequence ID" value="NZ_FTPU01000010.1"/>
</dbReference>
<keyword evidence="15" id="KW-1185">Reference proteome</keyword>
<comment type="subcellular location">
    <subcellularLocation>
        <location evidence="2">Membrane</location>
    </subcellularLocation>
</comment>
<dbReference type="SUPFAM" id="SSF158472">
    <property type="entry name" value="HAMP domain-like"/>
    <property type="match status" value="1"/>
</dbReference>
<dbReference type="Gene3D" id="1.10.287.130">
    <property type="match status" value="1"/>
</dbReference>
<dbReference type="SUPFAM" id="SSF55874">
    <property type="entry name" value="ATPase domain of HSP90 chaperone/DNA topoisomerase II/histidine kinase"/>
    <property type="match status" value="1"/>
</dbReference>
<protein>
    <recommendedName>
        <fullName evidence="3">histidine kinase</fullName>
        <ecNumber evidence="3">2.7.13.3</ecNumber>
    </recommendedName>
</protein>
<dbReference type="Pfam" id="PF00672">
    <property type="entry name" value="HAMP"/>
    <property type="match status" value="1"/>
</dbReference>
<sequence>MSLKRKIAISLSIAFSIIFGVMMFVIYVSFRDFRRDEFRERFQKRLVFTVSFIAKSDDFEKEAPLFFDENSDNVLLNETIMIFNGQKKLIHSTLKDKKVSWDENLLNRLDSEKTIYIENSVPEIYAALRNINGQNYYILTSAKDVTGQSKLAFLEYILVSCYFVSILLIWFFSYYLVSKFLQPLETLESDMSNITVHELTIPVQVPNSHDEIGVLAKSFNLMTSRLNDVFQSQKDFNSSAAHEMRTPLTRMAFQLENLIQLEDHSPKTRYTLTQMLQDVYQLSDLTQSLLLLSKFDKEAIASVFEDVRIDEVVFDAFEVVHRNFPGFKIDFQIDNESIADADLTIKGVQSLLEITFINLFKNAALYSVDNEADIVIRETDYSIIIKVFSNGSVIAEEERDRLFDAFMRGSNSQNRTGSGLGLRIVKRILEYHKAEITYSASAMNQNLFTLVFSKYSEDY</sequence>
<evidence type="ECO:0000313" key="14">
    <source>
        <dbReference type="EMBL" id="SIT96497.1"/>
    </source>
</evidence>
<evidence type="ECO:0000256" key="11">
    <source>
        <dbReference type="SAM" id="Phobius"/>
    </source>
</evidence>
<proteinExistence type="predicted"/>
<dbReference type="GO" id="GO:0000155">
    <property type="term" value="F:phosphorelay sensor kinase activity"/>
    <property type="evidence" value="ECO:0007669"/>
    <property type="project" value="InterPro"/>
</dbReference>
<accession>A0A1U7PUW6</accession>
<dbReference type="AlphaFoldDB" id="A0A1U7PUW6"/>
<evidence type="ECO:0000256" key="3">
    <source>
        <dbReference type="ARBA" id="ARBA00012438"/>
    </source>
</evidence>
<keyword evidence="10 11" id="KW-0472">Membrane</keyword>
<dbReference type="SMART" id="SM00304">
    <property type="entry name" value="HAMP"/>
    <property type="match status" value="1"/>
</dbReference>
<evidence type="ECO:0000256" key="4">
    <source>
        <dbReference type="ARBA" id="ARBA00022553"/>
    </source>
</evidence>
<dbReference type="STRING" id="1121284.SAMN05660493_01181"/>
<dbReference type="InterPro" id="IPR003660">
    <property type="entry name" value="HAMP_dom"/>
</dbReference>
<evidence type="ECO:0000313" key="15">
    <source>
        <dbReference type="Proteomes" id="UP000187261"/>
    </source>
</evidence>
<evidence type="ECO:0000256" key="6">
    <source>
        <dbReference type="ARBA" id="ARBA00022692"/>
    </source>
</evidence>
<keyword evidence="5" id="KW-0808">Transferase</keyword>
<dbReference type="SMART" id="SM00388">
    <property type="entry name" value="HisKA"/>
    <property type="match status" value="1"/>
</dbReference>
<dbReference type="Proteomes" id="UP000187261">
    <property type="component" value="Unassembled WGS sequence"/>
</dbReference>
<evidence type="ECO:0000259" key="12">
    <source>
        <dbReference type="PROSITE" id="PS50109"/>
    </source>
</evidence>
<dbReference type="CDD" id="cd00082">
    <property type="entry name" value="HisKA"/>
    <property type="match status" value="1"/>
</dbReference>
<feature type="transmembrane region" description="Helical" evidence="11">
    <location>
        <begin position="153"/>
        <end position="177"/>
    </location>
</feature>
<feature type="transmembrane region" description="Helical" evidence="11">
    <location>
        <begin position="6"/>
        <end position="30"/>
    </location>
</feature>
<dbReference type="SMART" id="SM00387">
    <property type="entry name" value="HATPase_c"/>
    <property type="match status" value="1"/>
</dbReference>
<dbReference type="Pfam" id="PF00512">
    <property type="entry name" value="HisKA"/>
    <property type="match status" value="1"/>
</dbReference>
<dbReference type="EMBL" id="FTPU01000010">
    <property type="protein sequence ID" value="SIT96497.1"/>
    <property type="molecule type" value="Genomic_DNA"/>
</dbReference>
<dbReference type="InterPro" id="IPR050428">
    <property type="entry name" value="TCS_sensor_his_kinase"/>
</dbReference>
<feature type="domain" description="Histidine kinase" evidence="12">
    <location>
        <begin position="239"/>
        <end position="456"/>
    </location>
</feature>
<dbReference type="InterPro" id="IPR004358">
    <property type="entry name" value="Sig_transdc_His_kin-like_C"/>
</dbReference>
<evidence type="ECO:0000256" key="9">
    <source>
        <dbReference type="ARBA" id="ARBA00023012"/>
    </source>
</evidence>
<dbReference type="PANTHER" id="PTHR45436:SF5">
    <property type="entry name" value="SENSOR HISTIDINE KINASE TRCS"/>
    <property type="match status" value="1"/>
</dbReference>
<evidence type="ECO:0000256" key="5">
    <source>
        <dbReference type="ARBA" id="ARBA00022679"/>
    </source>
</evidence>
<evidence type="ECO:0000256" key="7">
    <source>
        <dbReference type="ARBA" id="ARBA00022777"/>
    </source>
</evidence>
<keyword evidence="8 11" id="KW-1133">Transmembrane helix</keyword>
<dbReference type="PROSITE" id="PS50109">
    <property type="entry name" value="HIS_KIN"/>
    <property type="match status" value="1"/>
</dbReference>
<name>A0A1U7PUW6_9FLAO</name>
<dbReference type="CDD" id="cd06225">
    <property type="entry name" value="HAMP"/>
    <property type="match status" value="1"/>
</dbReference>
<dbReference type="EC" id="2.7.13.3" evidence="3"/>
<keyword evidence="7 14" id="KW-0418">Kinase</keyword>
<dbReference type="InterPro" id="IPR003661">
    <property type="entry name" value="HisK_dim/P_dom"/>
</dbReference>